<sequence length="317" mass="36421">MLRKRGLSGISCVDYNNKTKMRIHYNCTIRVRAFQILDCDPNHPLELERSVVAHEATCIGIPRKNDVTWYLKWSEPYMMDFAEVGYCSRVCHSDWEFVSIQRPTKTTSVIRIKGRVRNLGLSVVPKLEGEGIDEEGTTSPDDLFKKRAAKIQEKGIDEEGTISPDDLIKKGAPELEEEGADEGGTTSTDDLLKKAIKIEGCGSDQHLVVEQAQRSFVLTCKEITAGYHVTWFFRKHHKTWSDFISAAVCYTYNVHCYRWLQTLTAHRINDSVIELRVQDVFHERPSLIQDSSITCREFDDNNNFMHDYTCNLHVIRK</sequence>
<evidence type="ECO:0000313" key="2">
    <source>
        <dbReference type="Proteomes" id="UP000245119"/>
    </source>
</evidence>
<reference evidence="1 2" key="1">
    <citation type="submission" date="2018-04" db="EMBL/GenBank/DDBJ databases">
        <title>The genome of golden apple snail Pomacea canaliculata provides insight into stress tolerance and invasive adaptation.</title>
        <authorList>
            <person name="Liu C."/>
            <person name="Liu B."/>
            <person name="Ren Y."/>
            <person name="Zhang Y."/>
            <person name="Wang H."/>
            <person name="Li S."/>
            <person name="Jiang F."/>
            <person name="Yin L."/>
            <person name="Zhang G."/>
            <person name="Qian W."/>
            <person name="Fan W."/>
        </authorList>
    </citation>
    <scope>NUCLEOTIDE SEQUENCE [LARGE SCALE GENOMIC DNA]</scope>
    <source>
        <strain evidence="1">SZHN2017</strain>
        <tissue evidence="1">Muscle</tissue>
    </source>
</reference>
<organism evidence="1 2">
    <name type="scientific">Pomacea canaliculata</name>
    <name type="common">Golden apple snail</name>
    <dbReference type="NCBI Taxonomy" id="400727"/>
    <lineage>
        <taxon>Eukaryota</taxon>
        <taxon>Metazoa</taxon>
        <taxon>Spiralia</taxon>
        <taxon>Lophotrochozoa</taxon>
        <taxon>Mollusca</taxon>
        <taxon>Gastropoda</taxon>
        <taxon>Caenogastropoda</taxon>
        <taxon>Architaenioglossa</taxon>
        <taxon>Ampullarioidea</taxon>
        <taxon>Ampullariidae</taxon>
        <taxon>Pomacea</taxon>
    </lineage>
</organism>
<name>A0A2T7P376_POMCA</name>
<gene>
    <name evidence="1" type="ORF">C0Q70_13034</name>
</gene>
<dbReference type="Proteomes" id="UP000245119">
    <property type="component" value="Linkage Group LG7"/>
</dbReference>
<dbReference type="EMBL" id="PZQS01000007">
    <property type="protein sequence ID" value="PVD27858.1"/>
    <property type="molecule type" value="Genomic_DNA"/>
</dbReference>
<comment type="caution">
    <text evidence="1">The sequence shown here is derived from an EMBL/GenBank/DDBJ whole genome shotgun (WGS) entry which is preliminary data.</text>
</comment>
<dbReference type="AlphaFoldDB" id="A0A2T7P376"/>
<accession>A0A2T7P376</accession>
<proteinExistence type="predicted"/>
<keyword evidence="2" id="KW-1185">Reference proteome</keyword>
<evidence type="ECO:0000313" key="1">
    <source>
        <dbReference type="EMBL" id="PVD27858.1"/>
    </source>
</evidence>
<protein>
    <submittedName>
        <fullName evidence="1">Uncharacterized protein</fullName>
    </submittedName>
</protein>